<reference evidence="1" key="1">
    <citation type="submission" date="2023-03" db="EMBL/GenBank/DDBJ databases">
        <title>Massive genome expansion in bonnet fungi (Mycena s.s.) driven by repeated elements and novel gene families across ecological guilds.</title>
        <authorList>
            <consortium name="Lawrence Berkeley National Laboratory"/>
            <person name="Harder C.B."/>
            <person name="Miyauchi S."/>
            <person name="Viragh M."/>
            <person name="Kuo A."/>
            <person name="Thoen E."/>
            <person name="Andreopoulos B."/>
            <person name="Lu D."/>
            <person name="Skrede I."/>
            <person name="Drula E."/>
            <person name="Henrissat B."/>
            <person name="Morin E."/>
            <person name="Kohler A."/>
            <person name="Barry K."/>
            <person name="LaButti K."/>
            <person name="Morin E."/>
            <person name="Salamov A."/>
            <person name="Lipzen A."/>
            <person name="Mereny Z."/>
            <person name="Hegedus B."/>
            <person name="Baldrian P."/>
            <person name="Stursova M."/>
            <person name="Weitz H."/>
            <person name="Taylor A."/>
            <person name="Grigoriev I.V."/>
            <person name="Nagy L.G."/>
            <person name="Martin F."/>
            <person name="Kauserud H."/>
        </authorList>
    </citation>
    <scope>NUCLEOTIDE SEQUENCE</scope>
    <source>
        <strain evidence="1">CBHHK067</strain>
    </source>
</reference>
<sequence>MSREEWTEGRRQAASSSNEFTGIKYEFTPWRSMGNFYNTPLKTVKMFKSVQIFTQLIQMLKTWFLKRYHLQKIILTHFEFSGSSTNCRDESTSHFQAAKVNMLSDFTIPTVAKHGNTWIHQLTIFRYVKKVLAGFRVGDIVEMGFGSVAFRQASRNEDDKQIWKLILRTLTLLDNSFAKVTFKAHSKNGAKAPSVGSRPMQVI</sequence>
<keyword evidence="2" id="KW-1185">Reference proteome</keyword>
<proteinExistence type="predicted"/>
<evidence type="ECO:0000313" key="1">
    <source>
        <dbReference type="EMBL" id="KAJ7691463.1"/>
    </source>
</evidence>
<name>A0AAD7DI68_MYCRO</name>
<dbReference type="EMBL" id="JARKIE010000058">
    <property type="protein sequence ID" value="KAJ7691463.1"/>
    <property type="molecule type" value="Genomic_DNA"/>
</dbReference>
<accession>A0AAD7DI68</accession>
<gene>
    <name evidence="1" type="ORF">B0H17DRAFT_1133768</name>
</gene>
<dbReference type="AlphaFoldDB" id="A0AAD7DI68"/>
<organism evidence="1 2">
    <name type="scientific">Mycena rosella</name>
    <name type="common">Pink bonnet</name>
    <name type="synonym">Agaricus rosellus</name>
    <dbReference type="NCBI Taxonomy" id="1033263"/>
    <lineage>
        <taxon>Eukaryota</taxon>
        <taxon>Fungi</taxon>
        <taxon>Dikarya</taxon>
        <taxon>Basidiomycota</taxon>
        <taxon>Agaricomycotina</taxon>
        <taxon>Agaricomycetes</taxon>
        <taxon>Agaricomycetidae</taxon>
        <taxon>Agaricales</taxon>
        <taxon>Marasmiineae</taxon>
        <taxon>Mycenaceae</taxon>
        <taxon>Mycena</taxon>
    </lineage>
</organism>
<protein>
    <submittedName>
        <fullName evidence="1">Uncharacterized protein</fullName>
    </submittedName>
</protein>
<evidence type="ECO:0000313" key="2">
    <source>
        <dbReference type="Proteomes" id="UP001221757"/>
    </source>
</evidence>
<comment type="caution">
    <text evidence="1">The sequence shown here is derived from an EMBL/GenBank/DDBJ whole genome shotgun (WGS) entry which is preliminary data.</text>
</comment>
<dbReference type="Proteomes" id="UP001221757">
    <property type="component" value="Unassembled WGS sequence"/>
</dbReference>